<accession>A0A4Y2WMV1</accession>
<feature type="compositionally biased region" description="Low complexity" evidence="1">
    <location>
        <begin position="1"/>
        <end position="17"/>
    </location>
</feature>
<organism evidence="2 3">
    <name type="scientific">Araneus ventricosus</name>
    <name type="common">Orbweaver spider</name>
    <name type="synonym">Epeira ventricosa</name>
    <dbReference type="NCBI Taxonomy" id="182803"/>
    <lineage>
        <taxon>Eukaryota</taxon>
        <taxon>Metazoa</taxon>
        <taxon>Ecdysozoa</taxon>
        <taxon>Arthropoda</taxon>
        <taxon>Chelicerata</taxon>
        <taxon>Arachnida</taxon>
        <taxon>Araneae</taxon>
        <taxon>Araneomorphae</taxon>
        <taxon>Entelegynae</taxon>
        <taxon>Araneoidea</taxon>
        <taxon>Araneidae</taxon>
        <taxon>Araneus</taxon>
    </lineage>
</organism>
<protein>
    <submittedName>
        <fullName evidence="2">Uncharacterized protein</fullName>
    </submittedName>
</protein>
<evidence type="ECO:0000313" key="2">
    <source>
        <dbReference type="EMBL" id="GBO38391.1"/>
    </source>
</evidence>
<sequence length="107" mass="11981">MSFSTSVVQGVSSSSRPVESRRSRRAKPGQIEPGFQENFKPDEIRKTIRFEGSINLYLQGAVPTRPLPVRGYARQANLVYVRKIEVLIFVTGVDAGYYLFVVVESGQ</sequence>
<dbReference type="EMBL" id="BGPR01063098">
    <property type="protein sequence ID" value="GBO38391.1"/>
    <property type="molecule type" value="Genomic_DNA"/>
</dbReference>
<dbReference type="AlphaFoldDB" id="A0A4Y2WMV1"/>
<evidence type="ECO:0000313" key="3">
    <source>
        <dbReference type="Proteomes" id="UP000499080"/>
    </source>
</evidence>
<keyword evidence="3" id="KW-1185">Reference proteome</keyword>
<comment type="caution">
    <text evidence="2">The sequence shown here is derived from an EMBL/GenBank/DDBJ whole genome shotgun (WGS) entry which is preliminary data.</text>
</comment>
<reference evidence="2 3" key="1">
    <citation type="journal article" date="2019" name="Sci. Rep.">
        <title>Orb-weaving spider Araneus ventricosus genome elucidates the spidroin gene catalogue.</title>
        <authorList>
            <person name="Kono N."/>
            <person name="Nakamura H."/>
            <person name="Ohtoshi R."/>
            <person name="Moran D.A.P."/>
            <person name="Shinohara A."/>
            <person name="Yoshida Y."/>
            <person name="Fujiwara M."/>
            <person name="Mori M."/>
            <person name="Tomita M."/>
            <person name="Arakawa K."/>
        </authorList>
    </citation>
    <scope>NUCLEOTIDE SEQUENCE [LARGE SCALE GENOMIC DNA]</scope>
</reference>
<dbReference type="Proteomes" id="UP000499080">
    <property type="component" value="Unassembled WGS sequence"/>
</dbReference>
<proteinExistence type="predicted"/>
<feature type="region of interest" description="Disordered" evidence="1">
    <location>
        <begin position="1"/>
        <end position="37"/>
    </location>
</feature>
<name>A0A4Y2WMV1_ARAVE</name>
<evidence type="ECO:0000256" key="1">
    <source>
        <dbReference type="SAM" id="MobiDB-lite"/>
    </source>
</evidence>
<gene>
    <name evidence="2" type="ORF">AVEN_102244_1</name>
</gene>